<comment type="caution">
    <text evidence="6">The sequence shown here is derived from an EMBL/GenBank/DDBJ whole genome shotgun (WGS) entry which is preliminary data.</text>
</comment>
<dbReference type="Gene3D" id="1.10.10.10">
    <property type="entry name" value="Winged helix-like DNA-binding domain superfamily/Winged helix DNA-binding domain"/>
    <property type="match status" value="1"/>
</dbReference>
<dbReference type="SUPFAM" id="SSF51206">
    <property type="entry name" value="cAMP-binding domain-like"/>
    <property type="match status" value="1"/>
</dbReference>
<protein>
    <submittedName>
        <fullName evidence="6">Crp/Fnr family transcriptional regulator</fullName>
    </submittedName>
</protein>
<dbReference type="CDD" id="cd00038">
    <property type="entry name" value="CAP_ED"/>
    <property type="match status" value="1"/>
</dbReference>
<dbReference type="PROSITE" id="PS50042">
    <property type="entry name" value="CNMP_BINDING_3"/>
    <property type="match status" value="1"/>
</dbReference>
<evidence type="ECO:0000256" key="2">
    <source>
        <dbReference type="ARBA" id="ARBA00023125"/>
    </source>
</evidence>
<dbReference type="PANTHER" id="PTHR24567:SF74">
    <property type="entry name" value="HTH-TYPE TRANSCRIPTIONAL REGULATOR ARCR"/>
    <property type="match status" value="1"/>
</dbReference>
<evidence type="ECO:0000313" key="6">
    <source>
        <dbReference type="EMBL" id="MFC4032984.1"/>
    </source>
</evidence>
<proteinExistence type="predicted"/>
<keyword evidence="2" id="KW-0238">DNA-binding</keyword>
<dbReference type="PROSITE" id="PS51063">
    <property type="entry name" value="HTH_CRP_2"/>
    <property type="match status" value="1"/>
</dbReference>
<feature type="domain" description="HTH crp-type" evidence="5">
    <location>
        <begin position="160"/>
        <end position="233"/>
    </location>
</feature>
<feature type="domain" description="Cyclic nucleotide-binding" evidence="4">
    <location>
        <begin position="26"/>
        <end position="129"/>
    </location>
</feature>
<dbReference type="Pfam" id="PF00027">
    <property type="entry name" value="cNMP_binding"/>
    <property type="match status" value="1"/>
</dbReference>
<dbReference type="InterPro" id="IPR036390">
    <property type="entry name" value="WH_DNA-bd_sf"/>
</dbReference>
<dbReference type="PANTHER" id="PTHR24567">
    <property type="entry name" value="CRP FAMILY TRANSCRIPTIONAL REGULATORY PROTEIN"/>
    <property type="match status" value="1"/>
</dbReference>
<evidence type="ECO:0000256" key="3">
    <source>
        <dbReference type="ARBA" id="ARBA00023163"/>
    </source>
</evidence>
<keyword evidence="3" id="KW-0804">Transcription</keyword>
<dbReference type="InterPro" id="IPR018490">
    <property type="entry name" value="cNMP-bd_dom_sf"/>
</dbReference>
<keyword evidence="1" id="KW-0805">Transcription regulation</keyword>
<dbReference type="SMART" id="SM00419">
    <property type="entry name" value="HTH_CRP"/>
    <property type="match status" value="1"/>
</dbReference>
<dbReference type="EMBL" id="JBHSBB010000010">
    <property type="protein sequence ID" value="MFC4032984.1"/>
    <property type="molecule type" value="Genomic_DNA"/>
</dbReference>
<organism evidence="6 7">
    <name type="scientific">Streptomyces polygonati</name>
    <dbReference type="NCBI Taxonomy" id="1617087"/>
    <lineage>
        <taxon>Bacteria</taxon>
        <taxon>Bacillati</taxon>
        <taxon>Actinomycetota</taxon>
        <taxon>Actinomycetes</taxon>
        <taxon>Kitasatosporales</taxon>
        <taxon>Streptomycetaceae</taxon>
        <taxon>Streptomyces</taxon>
    </lineage>
</organism>
<keyword evidence="7" id="KW-1185">Reference proteome</keyword>
<dbReference type="SMART" id="SM00100">
    <property type="entry name" value="cNMP"/>
    <property type="match status" value="1"/>
</dbReference>
<evidence type="ECO:0000259" key="5">
    <source>
        <dbReference type="PROSITE" id="PS51063"/>
    </source>
</evidence>
<evidence type="ECO:0000256" key="1">
    <source>
        <dbReference type="ARBA" id="ARBA00023015"/>
    </source>
</evidence>
<evidence type="ECO:0000313" key="7">
    <source>
        <dbReference type="Proteomes" id="UP001595765"/>
    </source>
</evidence>
<accession>A0ABV8HRR1</accession>
<dbReference type="InterPro" id="IPR036388">
    <property type="entry name" value="WH-like_DNA-bd_sf"/>
</dbReference>
<dbReference type="Proteomes" id="UP001595765">
    <property type="component" value="Unassembled WGS sequence"/>
</dbReference>
<dbReference type="InterPro" id="IPR000595">
    <property type="entry name" value="cNMP-bd_dom"/>
</dbReference>
<name>A0ABV8HRR1_9ACTN</name>
<dbReference type="InterPro" id="IPR050397">
    <property type="entry name" value="Env_Response_Regulators"/>
</dbReference>
<dbReference type="InterPro" id="IPR014710">
    <property type="entry name" value="RmlC-like_jellyroll"/>
</dbReference>
<dbReference type="SUPFAM" id="SSF46785">
    <property type="entry name" value="Winged helix' DNA-binding domain"/>
    <property type="match status" value="1"/>
</dbReference>
<gene>
    <name evidence="6" type="ORF">ACFO3J_16005</name>
</gene>
<dbReference type="Pfam" id="PF13545">
    <property type="entry name" value="HTH_Crp_2"/>
    <property type="match status" value="1"/>
</dbReference>
<dbReference type="RefSeq" id="WP_386430047.1">
    <property type="nucleotide sequence ID" value="NZ_JBHSBB010000010.1"/>
</dbReference>
<evidence type="ECO:0000259" key="4">
    <source>
        <dbReference type="PROSITE" id="PS50042"/>
    </source>
</evidence>
<dbReference type="Gene3D" id="2.60.120.10">
    <property type="entry name" value="Jelly Rolls"/>
    <property type="match status" value="1"/>
</dbReference>
<reference evidence="7" key="1">
    <citation type="journal article" date="2019" name="Int. J. Syst. Evol. Microbiol.">
        <title>The Global Catalogue of Microorganisms (GCM) 10K type strain sequencing project: providing services to taxonomists for standard genome sequencing and annotation.</title>
        <authorList>
            <consortium name="The Broad Institute Genomics Platform"/>
            <consortium name="The Broad Institute Genome Sequencing Center for Infectious Disease"/>
            <person name="Wu L."/>
            <person name="Ma J."/>
        </authorList>
    </citation>
    <scope>NUCLEOTIDE SEQUENCE [LARGE SCALE GENOMIC DNA]</scope>
    <source>
        <strain evidence="7">CGMCC 4.7237</strain>
    </source>
</reference>
<dbReference type="InterPro" id="IPR012318">
    <property type="entry name" value="HTH_CRP"/>
</dbReference>
<sequence length="242" mass="26110">MTRTGDADRSTSGRYEVGSLDDRVPFLARLEAEDRIALLDLGRRLRYGPRATLVTQDEPPAHVLLLLTGWTKVTRSAANGYEALLALRGPGDIVGEASAVSGRPRSATVTALDKVEVVAIPREPFLAYLAGSPATALQLLGLTADRTRASDRRRVEFGALGVRERLAILLLELARTHGEQVPEGTRLTTGLSQHELAGSVGASREAVARLLAGLRKRGIVSTSRRGLIIVRPEQLRRIGRGE</sequence>